<proteinExistence type="predicted"/>
<gene>
    <name evidence="1" type="ORF">OCH239_01490</name>
</gene>
<sequence>MIGLLSFGPDMAPEVAPVTMRRLTIACAVPTRPRIDVTIAEYVLRHSAGSNNRKE</sequence>
<keyword evidence="2" id="KW-1185">Reference proteome</keyword>
<evidence type="ECO:0000313" key="1">
    <source>
        <dbReference type="EMBL" id="ETX16730.1"/>
    </source>
</evidence>
<dbReference type="AlphaFoldDB" id="X7ELE5"/>
<comment type="caution">
    <text evidence="1">The sequence shown here is derived from an EMBL/GenBank/DDBJ whole genome shotgun (WGS) entry which is preliminary data.</text>
</comment>
<dbReference type="EMBL" id="JALZ01000001">
    <property type="protein sequence ID" value="ETX16730.1"/>
    <property type="molecule type" value="Genomic_DNA"/>
</dbReference>
<accession>X7ELE5</accession>
<dbReference type="STRING" id="1449350.OCH239_01490"/>
<organism evidence="1 2">
    <name type="scientific">Roseivivax halodurans JCM 10272</name>
    <dbReference type="NCBI Taxonomy" id="1449350"/>
    <lineage>
        <taxon>Bacteria</taxon>
        <taxon>Pseudomonadati</taxon>
        <taxon>Pseudomonadota</taxon>
        <taxon>Alphaproteobacteria</taxon>
        <taxon>Rhodobacterales</taxon>
        <taxon>Roseobacteraceae</taxon>
        <taxon>Roseivivax</taxon>
    </lineage>
</organism>
<evidence type="ECO:0000313" key="2">
    <source>
        <dbReference type="Proteomes" id="UP000022447"/>
    </source>
</evidence>
<name>X7ELE5_9RHOB</name>
<dbReference type="Proteomes" id="UP000022447">
    <property type="component" value="Unassembled WGS sequence"/>
</dbReference>
<protein>
    <submittedName>
        <fullName evidence="1">Uncharacterized protein</fullName>
    </submittedName>
</protein>
<reference evidence="1 2" key="1">
    <citation type="submission" date="2014-01" db="EMBL/GenBank/DDBJ databases">
        <title>Roseivivax halodurans JCM 10272 Genome Sequencing.</title>
        <authorList>
            <person name="Lai Q."/>
            <person name="Li G."/>
            <person name="Shao Z."/>
        </authorList>
    </citation>
    <scope>NUCLEOTIDE SEQUENCE [LARGE SCALE GENOMIC DNA]</scope>
    <source>
        <strain evidence="1 2">JCM 10272</strain>
    </source>
</reference>